<sequence>MTNYHDPIKHLNFLRQTLSLDKKPIGFFVSAGCPLSVEMPKGEWPLIPDVAGLTQYATQELGSKDEEPYNDYDRLLKEVVKSEKDPKNIEDILSFIRSLKVVAVGNDVRGFNIDALSEIEKNICEKIVEKLDVDLPSENSPYHKLAHWISIDRSVPVEIFTTNYDLLMEQAFEDISIPYFDGFIGSRQSFFDLRAVEDDLMPDHWTRLWKIHGSINWFQKENKDVFRTTRTDEINSSHLIYPSHLKYDQSRKMPYLALIDKLSKFIRKPNSLMIMTGYSFNDEHLNDTILNALKSNPNTMVIAMLFGDLTYKDDNGDVIENYPNAVKLARNRSNLAIWGKDEAIIGTVRGHWHTMDDDFDDSINLANSITFVQKEGEDGEETDEKIYSLNLGDFSKLGEFLQALIGYNQTNFDEN</sequence>
<dbReference type="AlphaFoldDB" id="A0A090QM97"/>
<dbReference type="SUPFAM" id="SSF52467">
    <property type="entry name" value="DHS-like NAD/FAD-binding domain"/>
    <property type="match status" value="1"/>
</dbReference>
<name>A0A090QM97_9FLAO</name>
<dbReference type="eggNOG" id="ENOG502Z924">
    <property type="taxonomic scope" value="Bacteria"/>
</dbReference>
<gene>
    <name evidence="1" type="ORF">JCM19294_970</name>
</gene>
<dbReference type="RefSeq" id="WP_042278098.1">
    <property type="nucleotide sequence ID" value="NZ_BBML01000003.1"/>
</dbReference>
<keyword evidence="2" id="KW-1185">Reference proteome</keyword>
<dbReference type="Pfam" id="PF13289">
    <property type="entry name" value="SIR2_2"/>
    <property type="match status" value="1"/>
</dbReference>
<dbReference type="InterPro" id="IPR029035">
    <property type="entry name" value="DHS-like_NAD/FAD-binding_dom"/>
</dbReference>
<organism evidence="1 2">
    <name type="scientific">Nonlabens tegetincola</name>
    <dbReference type="NCBI Taxonomy" id="323273"/>
    <lineage>
        <taxon>Bacteria</taxon>
        <taxon>Pseudomonadati</taxon>
        <taxon>Bacteroidota</taxon>
        <taxon>Flavobacteriia</taxon>
        <taxon>Flavobacteriales</taxon>
        <taxon>Flavobacteriaceae</taxon>
        <taxon>Nonlabens</taxon>
    </lineage>
</organism>
<comment type="caution">
    <text evidence="1">The sequence shown here is derived from an EMBL/GenBank/DDBJ whole genome shotgun (WGS) entry which is preliminary data.</text>
</comment>
<dbReference type="EMBL" id="BBML01000003">
    <property type="protein sequence ID" value="GAK96661.1"/>
    <property type="molecule type" value="Genomic_DNA"/>
</dbReference>
<dbReference type="Proteomes" id="UP000029221">
    <property type="component" value="Unassembled WGS sequence"/>
</dbReference>
<protein>
    <submittedName>
        <fullName evidence="1">Uncharacterized protein</fullName>
    </submittedName>
</protein>
<evidence type="ECO:0000313" key="2">
    <source>
        <dbReference type="Proteomes" id="UP000029221"/>
    </source>
</evidence>
<accession>A0A090QM97</accession>
<evidence type="ECO:0000313" key="1">
    <source>
        <dbReference type="EMBL" id="GAK96661.1"/>
    </source>
</evidence>
<reference evidence="1" key="1">
    <citation type="journal article" date="2014" name="Genome Announc.">
        <title>Draft Genome Sequences of Marine Flavobacterium Nonlabens Strains NR17, NR24, NR27, NR32, NR33, and Ara13.</title>
        <authorList>
            <person name="Nakanishi M."/>
            <person name="Meirelles P."/>
            <person name="Suzuki R."/>
            <person name="Takatani N."/>
            <person name="Mino S."/>
            <person name="Suda W."/>
            <person name="Oshima K."/>
            <person name="Hattori M."/>
            <person name="Ohkuma M."/>
            <person name="Hosokawa M."/>
            <person name="Miyashita K."/>
            <person name="Thompson F.L."/>
            <person name="Niwa A."/>
            <person name="Sawabe T."/>
            <person name="Sawabe T."/>
        </authorList>
    </citation>
    <scope>NUCLEOTIDE SEQUENCE [LARGE SCALE GENOMIC DNA]</scope>
    <source>
        <strain evidence="1">JCM 19294</strain>
    </source>
</reference>
<proteinExistence type="predicted"/>